<dbReference type="SUPFAM" id="SSF51735">
    <property type="entry name" value="NAD(P)-binding Rossmann-fold domains"/>
    <property type="match status" value="1"/>
</dbReference>
<dbReference type="PANTHER" id="PTHR43162:SF1">
    <property type="entry name" value="PRESTALK A DIFFERENTIATION PROTEIN A"/>
    <property type="match status" value="1"/>
</dbReference>
<dbReference type="InterPro" id="IPR051604">
    <property type="entry name" value="Ergot_Alk_Oxidoreductase"/>
</dbReference>
<proteinExistence type="predicted"/>
<keyword evidence="4" id="KW-1185">Reference proteome</keyword>
<evidence type="ECO:0000313" key="4">
    <source>
        <dbReference type="Proteomes" id="UP000249757"/>
    </source>
</evidence>
<name>A0A2W1ETD2_9PLEO</name>
<dbReference type="PANTHER" id="PTHR43162">
    <property type="match status" value="1"/>
</dbReference>
<dbReference type="InterPro" id="IPR016040">
    <property type="entry name" value="NAD(P)-bd_dom"/>
</dbReference>
<dbReference type="Gene3D" id="3.40.50.720">
    <property type="entry name" value="NAD(P)-binding Rossmann-like Domain"/>
    <property type="match status" value="1"/>
</dbReference>
<evidence type="ECO:0000313" key="3">
    <source>
        <dbReference type="EMBL" id="KAI1514123.1"/>
    </source>
</evidence>
<feature type="region of interest" description="Disordered" evidence="1">
    <location>
        <begin position="78"/>
        <end position="102"/>
    </location>
</feature>
<sequence>MKTVELSALMKTRDPTWDGTSLSIWSATELSVGILTASLPPLRKQFEGLTQKILPSSFLKGRSKPTGQVMPLYVSKPATVNGKPKGNQSQDVMRGDDSESQRHILREQSSKGDVTRTIKTQQTILQTISTINTNIFAHLYKISWVLPSSCSVRLEQLAAPLPLEAHRRGAKVYLAMRDMKKELKGIKEGNEDRFIRVQADLTKPETIKEAVKTSGANKAFVAFEALKEAGITYVVLLSSFTVQDPPSSEANKKSMIGAIHSETEVALQESGLEYTAVRPAYFNSNVFWEHQGIKKGEAELLYPNVHFDHLAPSDIGLVCGSLLIEARFQKEAGSSFYLCGPNLLTQREAMETIGKALGKELKIKEVDQERWFQKLEHMPRPLLESLAKDLKESDEGKDVYTKIHEQAVKNFRKFAEREPTKLEDWMKEHKAAFE</sequence>
<dbReference type="Pfam" id="PF13460">
    <property type="entry name" value="NAD_binding_10"/>
    <property type="match status" value="1"/>
</dbReference>
<comment type="caution">
    <text evidence="3">The sequence shown here is derived from an EMBL/GenBank/DDBJ whole genome shotgun (WGS) entry which is preliminary data.</text>
</comment>
<dbReference type="Proteomes" id="UP000249757">
    <property type="component" value="Unassembled WGS sequence"/>
</dbReference>
<evidence type="ECO:0000256" key="1">
    <source>
        <dbReference type="SAM" id="MobiDB-lite"/>
    </source>
</evidence>
<dbReference type="InterPro" id="IPR036291">
    <property type="entry name" value="NAD(P)-bd_dom_sf"/>
</dbReference>
<feature type="domain" description="NAD(P)-binding" evidence="2">
    <location>
        <begin position="218"/>
        <end position="285"/>
    </location>
</feature>
<reference evidence="4" key="1">
    <citation type="journal article" date="2022" name="Microb. Genom.">
        <title>A global pangenome for the wheat fungal pathogen Pyrenophora tritici-repentis and prediction of effector protein structural homology.</title>
        <authorList>
            <person name="Moolhuijzen P.M."/>
            <person name="See P.T."/>
            <person name="Shi G."/>
            <person name="Powell H.R."/>
            <person name="Cockram J."/>
            <person name="Jorgensen L.N."/>
            <person name="Benslimane H."/>
            <person name="Strelkov S.E."/>
            <person name="Turner J."/>
            <person name="Liu Z."/>
            <person name="Moffat C.S."/>
        </authorList>
    </citation>
    <scope>NUCLEOTIDE SEQUENCE [LARGE SCALE GENOMIC DNA]</scope>
</reference>
<evidence type="ECO:0000259" key="2">
    <source>
        <dbReference type="Pfam" id="PF13460"/>
    </source>
</evidence>
<protein>
    <submittedName>
        <fullName evidence="3">NADH-binding</fullName>
    </submittedName>
</protein>
<dbReference type="AlphaFoldDB" id="A0A2W1ETD2"/>
<dbReference type="OrthoDB" id="419598at2759"/>
<gene>
    <name evidence="3" type="ORF">Ptr86124_006753</name>
</gene>
<feature type="compositionally biased region" description="Basic and acidic residues" evidence="1">
    <location>
        <begin position="93"/>
        <end position="102"/>
    </location>
</feature>
<dbReference type="EMBL" id="NRDI02000008">
    <property type="protein sequence ID" value="KAI1514123.1"/>
    <property type="molecule type" value="Genomic_DNA"/>
</dbReference>
<accession>A0A2W1ETD2</accession>
<organism evidence="3 4">
    <name type="scientific">Pyrenophora tritici-repentis</name>
    <dbReference type="NCBI Taxonomy" id="45151"/>
    <lineage>
        <taxon>Eukaryota</taxon>
        <taxon>Fungi</taxon>
        <taxon>Dikarya</taxon>
        <taxon>Ascomycota</taxon>
        <taxon>Pezizomycotina</taxon>
        <taxon>Dothideomycetes</taxon>
        <taxon>Pleosporomycetidae</taxon>
        <taxon>Pleosporales</taxon>
        <taxon>Pleosporineae</taxon>
        <taxon>Pleosporaceae</taxon>
        <taxon>Pyrenophora</taxon>
    </lineage>
</organism>